<name>A0A0K1EC67_CHOCO</name>
<keyword evidence="2" id="KW-1133">Transmembrane helix</keyword>
<evidence type="ECO:0000313" key="4">
    <source>
        <dbReference type="Proteomes" id="UP000067626"/>
    </source>
</evidence>
<evidence type="ECO:0000256" key="2">
    <source>
        <dbReference type="SAM" id="Phobius"/>
    </source>
</evidence>
<feature type="transmembrane region" description="Helical" evidence="2">
    <location>
        <begin position="106"/>
        <end position="127"/>
    </location>
</feature>
<proteinExistence type="predicted"/>
<evidence type="ECO:0000256" key="1">
    <source>
        <dbReference type="SAM" id="MobiDB-lite"/>
    </source>
</evidence>
<dbReference type="AlphaFoldDB" id="A0A0K1EC67"/>
<dbReference type="EMBL" id="CP012159">
    <property type="protein sequence ID" value="AKT38465.1"/>
    <property type="molecule type" value="Genomic_DNA"/>
</dbReference>
<protein>
    <submittedName>
        <fullName evidence="3">Uncharacterized protein</fullName>
    </submittedName>
</protein>
<reference evidence="3 4" key="1">
    <citation type="submission" date="2015-07" db="EMBL/GenBank/DDBJ databases">
        <title>Genome analysis of myxobacterium Chondromyces crocatus Cm c5 reveals a high potential for natural compound synthesis and the genetic basis for the loss of fruiting body formation.</title>
        <authorList>
            <person name="Zaburannyi N."/>
            <person name="Bunk B."/>
            <person name="Maier J."/>
            <person name="Overmann J."/>
            <person name="Mueller R."/>
        </authorList>
    </citation>
    <scope>NUCLEOTIDE SEQUENCE [LARGE SCALE GENOMIC DNA]</scope>
    <source>
        <strain evidence="3 4">Cm c5</strain>
    </source>
</reference>
<accession>A0A0K1EC67</accession>
<organism evidence="3 4">
    <name type="scientific">Chondromyces crocatus</name>
    <dbReference type="NCBI Taxonomy" id="52"/>
    <lineage>
        <taxon>Bacteria</taxon>
        <taxon>Pseudomonadati</taxon>
        <taxon>Myxococcota</taxon>
        <taxon>Polyangia</taxon>
        <taxon>Polyangiales</taxon>
        <taxon>Polyangiaceae</taxon>
        <taxon>Chondromyces</taxon>
    </lineage>
</organism>
<dbReference type="KEGG" id="ccro:CMC5_026120"/>
<sequence>MKPEAPRPSKQATAPTPPEETPEARPTWHAVDVVGVMAAVLPAIVRVPSRREKTVVSTIEGRTFESTTVEETDSVALIGGGIALACAIAGVLLFRTFAPKRRPLRIGIALMLVILGGLHVARGAGAFSGRDEGPLTQIGGPPLPASVEAPPLADHEALGVWVRSLFPTFPISAVRCPPFQPTTAEVTCALDIPGSASIDLVLGRTETDWKILSPKRIYTARNLAAELTLDLSSKMKTEVVVDCGTGLILVTGNYRHVCAASRKSSPEPRQVDVAFGKIEVTFKPDQGYTWAATAL</sequence>
<dbReference type="Proteomes" id="UP000067626">
    <property type="component" value="Chromosome"/>
</dbReference>
<keyword evidence="4" id="KW-1185">Reference proteome</keyword>
<evidence type="ECO:0000313" key="3">
    <source>
        <dbReference type="EMBL" id="AKT38465.1"/>
    </source>
</evidence>
<dbReference type="RefSeq" id="WP_050430682.1">
    <property type="nucleotide sequence ID" value="NZ_CP012159.1"/>
</dbReference>
<dbReference type="OrthoDB" id="9833869at2"/>
<feature type="region of interest" description="Disordered" evidence="1">
    <location>
        <begin position="1"/>
        <end position="25"/>
    </location>
</feature>
<keyword evidence="2" id="KW-0812">Transmembrane</keyword>
<feature type="transmembrane region" description="Helical" evidence="2">
    <location>
        <begin position="75"/>
        <end position="94"/>
    </location>
</feature>
<gene>
    <name evidence="3" type="ORF">CMC5_026120</name>
</gene>
<keyword evidence="2" id="KW-0472">Membrane</keyword>